<dbReference type="Gene3D" id="3.40.720.10">
    <property type="entry name" value="Alkaline Phosphatase, subunit A"/>
    <property type="match status" value="2"/>
</dbReference>
<proteinExistence type="predicted"/>
<dbReference type="eggNOG" id="COG1524">
    <property type="taxonomic scope" value="Bacteria"/>
</dbReference>
<evidence type="ECO:0008006" key="4">
    <source>
        <dbReference type="Google" id="ProtNLM"/>
    </source>
</evidence>
<evidence type="ECO:0000313" key="3">
    <source>
        <dbReference type="Proteomes" id="UP000005801"/>
    </source>
</evidence>
<dbReference type="GO" id="GO:0016787">
    <property type="term" value="F:hydrolase activity"/>
    <property type="evidence" value="ECO:0007669"/>
    <property type="project" value="UniProtKB-ARBA"/>
</dbReference>
<dbReference type="EMBL" id="ABCS01000033">
    <property type="protein sequence ID" value="EDM78241.1"/>
    <property type="molecule type" value="Genomic_DNA"/>
</dbReference>
<dbReference type="Pfam" id="PF01663">
    <property type="entry name" value="Phosphodiest"/>
    <property type="match status" value="1"/>
</dbReference>
<dbReference type="PANTHER" id="PTHR10151">
    <property type="entry name" value="ECTONUCLEOTIDE PYROPHOSPHATASE/PHOSPHODIESTERASE"/>
    <property type="match status" value="1"/>
</dbReference>
<dbReference type="STRING" id="391625.PPSIR1_08651"/>
<dbReference type="AlphaFoldDB" id="A6G7A7"/>
<evidence type="ECO:0000256" key="1">
    <source>
        <dbReference type="SAM" id="MobiDB-lite"/>
    </source>
</evidence>
<dbReference type="InterPro" id="IPR002591">
    <property type="entry name" value="Phosphodiest/P_Trfase"/>
</dbReference>
<name>A6G7A7_9BACT</name>
<dbReference type="SUPFAM" id="SSF53649">
    <property type="entry name" value="Alkaline phosphatase-like"/>
    <property type="match status" value="1"/>
</dbReference>
<dbReference type="PANTHER" id="PTHR10151:SF120">
    <property type="entry name" value="BIS(5'-ADENOSYL)-TRIPHOSPHATASE"/>
    <property type="match status" value="1"/>
</dbReference>
<feature type="region of interest" description="Disordered" evidence="1">
    <location>
        <begin position="35"/>
        <end position="85"/>
    </location>
</feature>
<feature type="compositionally biased region" description="Acidic residues" evidence="1">
    <location>
        <begin position="66"/>
        <end position="76"/>
    </location>
</feature>
<dbReference type="Proteomes" id="UP000005801">
    <property type="component" value="Unassembled WGS sequence"/>
</dbReference>
<dbReference type="InterPro" id="IPR017850">
    <property type="entry name" value="Alkaline_phosphatase_core_sf"/>
</dbReference>
<comment type="caution">
    <text evidence="2">The sequence shown here is derived from an EMBL/GenBank/DDBJ whole genome shotgun (WGS) entry which is preliminary data.</text>
</comment>
<protein>
    <recommendedName>
        <fullName evidence="4">Type I phosphodiesterase/nucleotide pyrophosphatase</fullName>
    </recommendedName>
</protein>
<sequence length="376" mass="39102">MGDDPVAIIRAKLMRVRLLSIPCVLSWSLVSACGQPDDPATAPDTSSTQTEVDTDTDTDTSSGSDSSDEASSDESDTTAGEPKARKSLVVALDGVRPDAMATANTPTLDALADGSWAPGYGGAHTGKARTLTDADTVSGPNHWSIMTGAIGAQHGVSSNDEVPLGDAEAFPHYLSLLESAAPSLGTAYLFTWGLDLAIPCTADYVKHGTDPTNTERVVALLNGSFEDDAGSANSAWTRGAPVDAIFLFLDDTDGTGHRFGFSPEVPEYLAAIEAADAQLGSILDAVKARPSFDQEAWQVVVTTDHGGEGTDHGGNCEACEAIFFLVSSPEVAGPLPDYDPDTQSGPRNFDAAPTALTHMGIDLPEYITGSSWHLGG</sequence>
<reference evidence="2 3" key="1">
    <citation type="submission" date="2007-06" db="EMBL/GenBank/DDBJ databases">
        <authorList>
            <person name="Shimkets L."/>
            <person name="Ferriera S."/>
            <person name="Johnson J."/>
            <person name="Kravitz S."/>
            <person name="Beeson K."/>
            <person name="Sutton G."/>
            <person name="Rogers Y.-H."/>
            <person name="Friedman R."/>
            <person name="Frazier M."/>
            <person name="Venter J.C."/>
        </authorList>
    </citation>
    <scope>NUCLEOTIDE SEQUENCE [LARGE SCALE GENOMIC DNA]</scope>
    <source>
        <strain evidence="2 3">SIR-1</strain>
    </source>
</reference>
<gene>
    <name evidence="2" type="ORF">PPSIR1_08651</name>
</gene>
<organism evidence="2 3">
    <name type="scientific">Plesiocystis pacifica SIR-1</name>
    <dbReference type="NCBI Taxonomy" id="391625"/>
    <lineage>
        <taxon>Bacteria</taxon>
        <taxon>Pseudomonadati</taxon>
        <taxon>Myxococcota</taxon>
        <taxon>Polyangia</taxon>
        <taxon>Nannocystales</taxon>
        <taxon>Nannocystaceae</taxon>
        <taxon>Plesiocystis</taxon>
    </lineage>
</organism>
<accession>A6G7A7</accession>
<evidence type="ECO:0000313" key="2">
    <source>
        <dbReference type="EMBL" id="EDM78241.1"/>
    </source>
</evidence>
<keyword evidence="3" id="KW-1185">Reference proteome</keyword>